<evidence type="ECO:0000313" key="2">
    <source>
        <dbReference type="Proteomes" id="UP000658225"/>
    </source>
</evidence>
<dbReference type="AlphaFoldDB" id="A0A927MIF6"/>
<dbReference type="EMBL" id="JADBEL010000012">
    <property type="protein sequence ID" value="MBE1555289.1"/>
    <property type="molecule type" value="Genomic_DNA"/>
</dbReference>
<gene>
    <name evidence="1" type="ORF">H4683_002394</name>
</gene>
<comment type="caution">
    <text evidence="1">The sequence shown here is derived from an EMBL/GenBank/DDBJ whole genome shotgun (WGS) entry which is preliminary data.</text>
</comment>
<reference evidence="1" key="1">
    <citation type="submission" date="2020-10" db="EMBL/GenBank/DDBJ databases">
        <title>Genomic Encyclopedia of Type Strains, Phase IV (KMG-IV): sequencing the most valuable type-strain genomes for metagenomic binning, comparative biology and taxonomic classification.</title>
        <authorList>
            <person name="Goeker M."/>
        </authorList>
    </citation>
    <scope>NUCLEOTIDE SEQUENCE</scope>
    <source>
        <strain evidence="1">DSM 13886</strain>
    </source>
</reference>
<dbReference type="Proteomes" id="UP000658225">
    <property type="component" value="Unassembled WGS sequence"/>
</dbReference>
<sequence>MSHRELLMVEMKRINLPNMILELRTERLLRISRLRQVLTLVIHVKVFRLFQLCTFGDKQCELFVK</sequence>
<keyword evidence="2" id="KW-1185">Reference proteome</keyword>
<evidence type="ECO:0000313" key="1">
    <source>
        <dbReference type="EMBL" id="MBE1555289.1"/>
    </source>
</evidence>
<accession>A0A927MIF6</accession>
<organism evidence="1 2">
    <name type="scientific">Sporosarcina limicola</name>
    <dbReference type="NCBI Taxonomy" id="34101"/>
    <lineage>
        <taxon>Bacteria</taxon>
        <taxon>Bacillati</taxon>
        <taxon>Bacillota</taxon>
        <taxon>Bacilli</taxon>
        <taxon>Bacillales</taxon>
        <taxon>Caryophanaceae</taxon>
        <taxon>Sporosarcina</taxon>
    </lineage>
</organism>
<protein>
    <submittedName>
        <fullName evidence="1">Uncharacterized protein</fullName>
    </submittedName>
</protein>
<name>A0A927MIF6_9BACL</name>
<proteinExistence type="predicted"/>